<evidence type="ECO:0000259" key="10">
    <source>
        <dbReference type="PROSITE" id="PS51044"/>
    </source>
</evidence>
<dbReference type="Pfam" id="PF14324">
    <property type="entry name" value="PINIT"/>
    <property type="match status" value="1"/>
</dbReference>
<dbReference type="PROSITE" id="PS51044">
    <property type="entry name" value="ZF_SP_RING"/>
    <property type="match status" value="1"/>
</dbReference>
<feature type="compositionally biased region" description="Polar residues" evidence="9">
    <location>
        <begin position="519"/>
        <end position="592"/>
    </location>
</feature>
<organism evidence="12 13">
    <name type="scientific">Cercospora berteroae</name>
    <dbReference type="NCBI Taxonomy" id="357750"/>
    <lineage>
        <taxon>Eukaryota</taxon>
        <taxon>Fungi</taxon>
        <taxon>Dikarya</taxon>
        <taxon>Ascomycota</taxon>
        <taxon>Pezizomycotina</taxon>
        <taxon>Dothideomycetes</taxon>
        <taxon>Dothideomycetidae</taxon>
        <taxon>Mycosphaerellales</taxon>
        <taxon>Mycosphaerellaceae</taxon>
        <taxon>Cercospora</taxon>
    </lineage>
</organism>
<feature type="compositionally biased region" description="Polar residues" evidence="9">
    <location>
        <begin position="476"/>
        <end position="494"/>
    </location>
</feature>
<protein>
    <recommendedName>
        <fullName evidence="14">SP-RING-type domain-containing protein</fullName>
    </recommendedName>
</protein>
<evidence type="ECO:0000256" key="4">
    <source>
        <dbReference type="ARBA" id="ARBA00022723"/>
    </source>
</evidence>
<gene>
    <name evidence="12" type="ORF">CBER1_08102</name>
</gene>
<dbReference type="PANTHER" id="PTHR10782:SF4">
    <property type="entry name" value="TONALLI, ISOFORM E"/>
    <property type="match status" value="1"/>
</dbReference>
<dbReference type="STRING" id="357750.A0A2S6BTD1"/>
<evidence type="ECO:0000256" key="2">
    <source>
        <dbReference type="ARBA" id="ARBA00005383"/>
    </source>
</evidence>
<evidence type="ECO:0008006" key="14">
    <source>
        <dbReference type="Google" id="ProtNLM"/>
    </source>
</evidence>
<dbReference type="GO" id="GO:0000785">
    <property type="term" value="C:chromatin"/>
    <property type="evidence" value="ECO:0007669"/>
    <property type="project" value="TreeGrafter"/>
</dbReference>
<dbReference type="GO" id="GO:0008270">
    <property type="term" value="F:zinc ion binding"/>
    <property type="evidence" value="ECO:0007669"/>
    <property type="project" value="UniProtKB-KW"/>
</dbReference>
<dbReference type="InterPro" id="IPR038654">
    <property type="entry name" value="PINIT_sf"/>
</dbReference>
<feature type="region of interest" description="Disordered" evidence="9">
    <location>
        <begin position="409"/>
        <end position="428"/>
    </location>
</feature>
<feature type="region of interest" description="Disordered" evidence="9">
    <location>
        <begin position="441"/>
        <end position="461"/>
    </location>
</feature>
<dbReference type="Gene3D" id="3.30.40.10">
    <property type="entry name" value="Zinc/RING finger domain, C3HC4 (zinc finger)"/>
    <property type="match status" value="1"/>
</dbReference>
<comment type="pathway">
    <text evidence="1">Protein modification; protein sumoylation.</text>
</comment>
<evidence type="ECO:0000313" key="12">
    <source>
        <dbReference type="EMBL" id="PPJ50734.1"/>
    </source>
</evidence>
<evidence type="ECO:0000256" key="6">
    <source>
        <dbReference type="ARBA" id="ARBA00022786"/>
    </source>
</evidence>
<name>A0A2S6BTD1_9PEZI</name>
<keyword evidence="3" id="KW-0808">Transferase</keyword>
<evidence type="ECO:0000256" key="3">
    <source>
        <dbReference type="ARBA" id="ARBA00022679"/>
    </source>
</evidence>
<feature type="compositionally biased region" description="Polar residues" evidence="9">
    <location>
        <begin position="682"/>
        <end position="703"/>
    </location>
</feature>
<sequence>MAASGGHVLHQQKSSVETRIKTLVNNDLKEICRAYNYQVSGQKSALQKRCTESEDWQIYIFLDTIVRDGDVAAFRDLNYRVNNHGKAPPPQLQQHYTQSSTTTNGYGSFQSASSTMPQGRAVPPSNGTHRASASRMWFKTSPFYEDHENVYPLQDLPELRAEMPQNRHTVRGTISLSADQSARMKSDPSLKLLLYCGKGANLYSEVHVEFPRELEVKINSDDVKANFKGLKNKPGTTKPADITDKIRKNPGYQNQLSITYALTKERFHIGVYLVRYVSSATLTQRIKEGRHGGGIISKEQAIREITKANDDEDIVLSSEVMSLKDPVSTMRISMPVRSTVCSHRQCFDGSMFLQMQEQAPQWLCPTCNKSISYMSLCIDKYFEEILQKTPSSIEKVTVEPDGQWHIIKEEEAQPAGHSSRGNRATYDDDFDDDEDFQIVENPAAKTRPTNGVPLGNSSTTSLLSPAAGAGYAMTPPLSSRGPSVAPSSASTQIGSKRAASSVIDLTLSDDDEPPRPAKRQSTNTSTQPGLTSLTSQPYPTPTSLPDSRYTSYTSGQSNSTDAFRASVNATRPGNSHGWSGASSDQFGSTQYMSRDHASGSGSPFRAGSSQSPSFPTNNWGNYSRPASTTMRSSSAQGFASFAIRPPSGLMNGSGSTGSSPNASTAQQNNPIRLPSMNPNPPNGYSNTSWRSGSHSSYSQSPNG</sequence>
<dbReference type="InterPro" id="IPR004181">
    <property type="entry name" value="Znf_MIZ"/>
</dbReference>
<evidence type="ECO:0000256" key="5">
    <source>
        <dbReference type="ARBA" id="ARBA00022771"/>
    </source>
</evidence>
<comment type="similarity">
    <text evidence="2">Belongs to the PIAS family.</text>
</comment>
<feature type="domain" description="SP-RING-type" evidence="10">
    <location>
        <begin position="310"/>
        <end position="395"/>
    </location>
</feature>
<keyword evidence="4" id="KW-0479">Metal-binding</keyword>
<keyword evidence="6" id="KW-0833">Ubl conjugation pathway</keyword>
<dbReference type="Pfam" id="PF02891">
    <property type="entry name" value="zf-MIZ"/>
    <property type="match status" value="1"/>
</dbReference>
<comment type="caution">
    <text evidence="12">The sequence shown here is derived from an EMBL/GenBank/DDBJ whole genome shotgun (WGS) entry which is preliminary data.</text>
</comment>
<keyword evidence="7" id="KW-0862">Zinc</keyword>
<dbReference type="GO" id="GO:0016925">
    <property type="term" value="P:protein sumoylation"/>
    <property type="evidence" value="ECO:0007669"/>
    <property type="project" value="UniProtKB-UniPathway"/>
</dbReference>
<keyword evidence="13" id="KW-1185">Reference proteome</keyword>
<evidence type="ECO:0000313" key="13">
    <source>
        <dbReference type="Proteomes" id="UP000237631"/>
    </source>
</evidence>
<evidence type="ECO:0000259" key="11">
    <source>
        <dbReference type="PROSITE" id="PS51466"/>
    </source>
</evidence>
<dbReference type="PANTHER" id="PTHR10782">
    <property type="entry name" value="ZINC FINGER MIZ DOMAIN-CONTAINING PROTEIN"/>
    <property type="match status" value="1"/>
</dbReference>
<evidence type="ECO:0000256" key="9">
    <source>
        <dbReference type="SAM" id="MobiDB-lite"/>
    </source>
</evidence>
<dbReference type="Proteomes" id="UP000237631">
    <property type="component" value="Unassembled WGS sequence"/>
</dbReference>
<reference evidence="13" key="1">
    <citation type="journal article" date="2017" name="bioRxiv">
        <title>Conservation of a gene cluster reveals novel cercosporin biosynthetic mechanisms and extends production to the genus Colletotrichum.</title>
        <authorList>
            <person name="de Jonge R."/>
            <person name="Ebert M.K."/>
            <person name="Huitt-Roehl C.R."/>
            <person name="Pal P."/>
            <person name="Suttle J.C."/>
            <person name="Spanner R.E."/>
            <person name="Neubauer J.D."/>
            <person name="Jurick W.M.II."/>
            <person name="Stott K.A."/>
            <person name="Secor G.A."/>
            <person name="Thomma B.P.H.J."/>
            <person name="Van de Peer Y."/>
            <person name="Townsend C.A."/>
            <person name="Bolton M.D."/>
        </authorList>
    </citation>
    <scope>NUCLEOTIDE SEQUENCE [LARGE SCALE GENOMIC DNA]</scope>
    <source>
        <strain evidence="13">CBS538.71</strain>
    </source>
</reference>
<keyword evidence="5 8" id="KW-0863">Zinc-finger</keyword>
<feature type="compositionally biased region" description="Polar residues" evidence="9">
    <location>
        <begin position="607"/>
        <end position="637"/>
    </location>
</feature>
<dbReference type="InterPro" id="IPR023321">
    <property type="entry name" value="PINIT"/>
</dbReference>
<feature type="compositionally biased region" description="Polar residues" evidence="9">
    <location>
        <begin position="650"/>
        <end position="670"/>
    </location>
</feature>
<evidence type="ECO:0000256" key="1">
    <source>
        <dbReference type="ARBA" id="ARBA00004718"/>
    </source>
</evidence>
<evidence type="ECO:0000256" key="7">
    <source>
        <dbReference type="ARBA" id="ARBA00022833"/>
    </source>
</evidence>
<feature type="compositionally biased region" description="Polar residues" evidence="9">
    <location>
        <begin position="92"/>
        <end position="117"/>
    </location>
</feature>
<feature type="region of interest" description="Disordered" evidence="9">
    <location>
        <begin position="85"/>
        <end position="130"/>
    </location>
</feature>
<feature type="domain" description="PINIT" evidence="11">
    <location>
        <begin position="120"/>
        <end position="277"/>
    </location>
</feature>
<dbReference type="PROSITE" id="PS51466">
    <property type="entry name" value="PINIT"/>
    <property type="match status" value="1"/>
</dbReference>
<accession>A0A2S6BTD1</accession>
<dbReference type="InterPro" id="IPR013083">
    <property type="entry name" value="Znf_RING/FYVE/PHD"/>
</dbReference>
<dbReference type="GO" id="GO:0061665">
    <property type="term" value="F:SUMO ligase activity"/>
    <property type="evidence" value="ECO:0007669"/>
    <property type="project" value="TreeGrafter"/>
</dbReference>
<dbReference type="Gene3D" id="2.60.120.780">
    <property type="entry name" value="PINIT domain"/>
    <property type="match status" value="1"/>
</dbReference>
<dbReference type="UniPathway" id="UPA00886"/>
<dbReference type="AlphaFoldDB" id="A0A2S6BTD1"/>
<dbReference type="OrthoDB" id="28127at2759"/>
<proteinExistence type="inferred from homology"/>
<dbReference type="EMBL" id="PNEN01001777">
    <property type="protein sequence ID" value="PPJ50734.1"/>
    <property type="molecule type" value="Genomic_DNA"/>
</dbReference>
<feature type="region of interest" description="Disordered" evidence="9">
    <location>
        <begin position="473"/>
        <end position="703"/>
    </location>
</feature>
<evidence type="ECO:0000256" key="8">
    <source>
        <dbReference type="PROSITE-ProRule" id="PRU00452"/>
    </source>
</evidence>